<dbReference type="InterPro" id="IPR000086">
    <property type="entry name" value="NUDIX_hydrolase_dom"/>
</dbReference>
<reference evidence="7 8" key="1">
    <citation type="submission" date="2020-04" db="EMBL/GenBank/DDBJ databases">
        <title>Characterization and engineering of Streptomyces griseofuscus DSM40191 as a potential heterologous host for expression of BGCs.</title>
        <authorList>
            <person name="Gren T."/>
            <person name="Whitford C.M."/>
            <person name="Mohite O.S."/>
            <person name="Joergensen T.S."/>
            <person name="Nielsen J.B."/>
            <person name="Lee S.Y."/>
            <person name="Weber T."/>
        </authorList>
    </citation>
    <scope>NUCLEOTIDE SEQUENCE [LARGE SCALE GENOMIC DNA]</scope>
    <source>
        <strain evidence="7 8">DSM 40191</strain>
    </source>
</reference>
<dbReference type="AlphaFoldDB" id="A0A7H1Q9U3"/>
<evidence type="ECO:0000256" key="2">
    <source>
        <dbReference type="ARBA" id="ARBA00005582"/>
    </source>
</evidence>
<evidence type="ECO:0000256" key="3">
    <source>
        <dbReference type="ARBA" id="ARBA00022801"/>
    </source>
</evidence>
<evidence type="ECO:0000256" key="5">
    <source>
        <dbReference type="RuleBase" id="RU003476"/>
    </source>
</evidence>
<protein>
    <submittedName>
        <fullName evidence="7">NUDIX domain protein</fullName>
    </submittedName>
</protein>
<organism evidence="7 8">
    <name type="scientific">Streptomyces griseofuscus</name>
    <dbReference type="NCBI Taxonomy" id="146922"/>
    <lineage>
        <taxon>Bacteria</taxon>
        <taxon>Bacillati</taxon>
        <taxon>Actinomycetota</taxon>
        <taxon>Actinomycetes</taxon>
        <taxon>Kitasatosporales</taxon>
        <taxon>Streptomycetaceae</taxon>
        <taxon>Streptomyces</taxon>
    </lineage>
</organism>
<dbReference type="PANTHER" id="PTHR43046">
    <property type="entry name" value="GDP-MANNOSE MANNOSYL HYDROLASE"/>
    <property type="match status" value="1"/>
</dbReference>
<dbReference type="PROSITE" id="PS00893">
    <property type="entry name" value="NUDIX_BOX"/>
    <property type="match status" value="1"/>
</dbReference>
<name>A0A7H1Q9U3_9ACTN</name>
<gene>
    <name evidence="7" type="ORF">HEP81_06839</name>
</gene>
<dbReference type="InterPro" id="IPR020476">
    <property type="entry name" value="Nudix_hydrolase"/>
</dbReference>
<evidence type="ECO:0000313" key="8">
    <source>
        <dbReference type="Proteomes" id="UP000516422"/>
    </source>
</evidence>
<dbReference type="RefSeq" id="WP_037659408.1">
    <property type="nucleotide sequence ID" value="NZ_CP051006.1"/>
</dbReference>
<dbReference type="Gene3D" id="3.90.79.10">
    <property type="entry name" value="Nucleoside Triphosphate Pyrophosphohydrolase"/>
    <property type="match status" value="1"/>
</dbReference>
<sequence length="165" mass="17919">MALVRLRRSVRAIVLDEGDRVLLCRFVIPEPGGAVVVWAAPGGGVERGESVLAALQRELREETGLVIDGEPPHVWHQEVIDPGHAVGYDGVINDYFLVRTVSFRPRGALSDDELAAENIEGFRWWGLREIAGYRGTDLFSPRDLATPLAALIAGRASGAVVRLGL</sequence>
<evidence type="ECO:0000256" key="1">
    <source>
        <dbReference type="ARBA" id="ARBA00001946"/>
    </source>
</evidence>
<keyword evidence="4" id="KW-0460">Magnesium</keyword>
<evidence type="ECO:0000259" key="6">
    <source>
        <dbReference type="PROSITE" id="PS51462"/>
    </source>
</evidence>
<dbReference type="SUPFAM" id="SSF55811">
    <property type="entry name" value="Nudix"/>
    <property type="match status" value="1"/>
</dbReference>
<comment type="cofactor">
    <cofactor evidence="1">
        <name>Mg(2+)</name>
        <dbReference type="ChEBI" id="CHEBI:18420"/>
    </cofactor>
</comment>
<dbReference type="PRINTS" id="PR00502">
    <property type="entry name" value="NUDIXFAMILY"/>
</dbReference>
<feature type="domain" description="Nudix hydrolase" evidence="6">
    <location>
        <begin position="5"/>
        <end position="151"/>
    </location>
</feature>
<accession>A0A7H1Q9U3</accession>
<proteinExistence type="inferred from homology"/>
<dbReference type="GO" id="GO:0016787">
    <property type="term" value="F:hydrolase activity"/>
    <property type="evidence" value="ECO:0007669"/>
    <property type="project" value="UniProtKB-KW"/>
</dbReference>
<dbReference type="InterPro" id="IPR015797">
    <property type="entry name" value="NUDIX_hydrolase-like_dom_sf"/>
</dbReference>
<dbReference type="PROSITE" id="PS51462">
    <property type="entry name" value="NUDIX"/>
    <property type="match status" value="1"/>
</dbReference>
<dbReference type="GeneID" id="91466357"/>
<comment type="similarity">
    <text evidence="2 5">Belongs to the Nudix hydrolase family.</text>
</comment>
<dbReference type="EMBL" id="CP051006">
    <property type="protein sequence ID" value="QNT97073.1"/>
    <property type="molecule type" value="Genomic_DNA"/>
</dbReference>
<evidence type="ECO:0000256" key="4">
    <source>
        <dbReference type="ARBA" id="ARBA00022842"/>
    </source>
</evidence>
<dbReference type="InterPro" id="IPR020084">
    <property type="entry name" value="NUDIX_hydrolase_CS"/>
</dbReference>
<dbReference type="PANTHER" id="PTHR43046:SF12">
    <property type="entry name" value="GDP-MANNOSE MANNOSYL HYDROLASE"/>
    <property type="match status" value="1"/>
</dbReference>
<dbReference type="Proteomes" id="UP000516422">
    <property type="component" value="Chromosome"/>
</dbReference>
<keyword evidence="3 5" id="KW-0378">Hydrolase</keyword>
<dbReference type="KEGG" id="sgf:HEP81_06839"/>
<evidence type="ECO:0000313" key="7">
    <source>
        <dbReference type="EMBL" id="QNT97073.1"/>
    </source>
</evidence>
<dbReference type="Pfam" id="PF00293">
    <property type="entry name" value="NUDIX"/>
    <property type="match status" value="1"/>
</dbReference>